<dbReference type="AlphaFoldDB" id="A0A6P2D1D2"/>
<evidence type="ECO:0000313" key="1">
    <source>
        <dbReference type="EMBL" id="VTR93222.1"/>
    </source>
</evidence>
<keyword evidence="2" id="KW-1185">Reference proteome</keyword>
<name>A0A6P2D1D2_9BACT</name>
<dbReference type="Proteomes" id="UP000464178">
    <property type="component" value="Chromosome"/>
</dbReference>
<sequence length="202" mass="22133">MKCAGPGLYSRGTKAVGFIPLVLTGTNQPRTTFPVALQHITAVGIAEIPLDTAILNPDLVAWAGANGSLMVDSRFVRLEGLPADFLQSDLTQPKQAQYLLALLRGLLPNQFAVLWDDEKQRHALTSLIRAITPPGHSNYRLSLLSAGSQAGEWLYRTLSEKDGFIDDPTEALRLVELVKQEPGFHIIAEKEAPKKKSRARKP</sequence>
<evidence type="ECO:0000313" key="2">
    <source>
        <dbReference type="Proteomes" id="UP000464178"/>
    </source>
</evidence>
<reference evidence="1 2" key="1">
    <citation type="submission" date="2019-05" db="EMBL/GenBank/DDBJ databases">
        <authorList>
            <consortium name="Science for Life Laboratories"/>
        </authorList>
    </citation>
    <scope>NUCLEOTIDE SEQUENCE [LARGE SCALE GENOMIC DNA]</scope>
    <source>
        <strain evidence="1">Soil9</strain>
    </source>
</reference>
<organism evidence="1 2">
    <name type="scientific">Gemmata massiliana</name>
    <dbReference type="NCBI Taxonomy" id="1210884"/>
    <lineage>
        <taxon>Bacteria</taxon>
        <taxon>Pseudomonadati</taxon>
        <taxon>Planctomycetota</taxon>
        <taxon>Planctomycetia</taxon>
        <taxon>Gemmatales</taxon>
        <taxon>Gemmataceae</taxon>
        <taxon>Gemmata</taxon>
    </lineage>
</organism>
<protein>
    <submittedName>
        <fullName evidence="1">Uncharacterized protein</fullName>
    </submittedName>
</protein>
<proteinExistence type="predicted"/>
<gene>
    <name evidence="1" type="ORF">SOIL9_44920</name>
</gene>
<dbReference type="EMBL" id="LR593886">
    <property type="protein sequence ID" value="VTR93222.1"/>
    <property type="molecule type" value="Genomic_DNA"/>
</dbReference>
<dbReference type="KEGG" id="gms:SOIL9_44920"/>
<accession>A0A6P2D1D2</accession>